<comment type="caution">
    <text evidence="4">The sequence shown here is derived from an EMBL/GenBank/DDBJ whole genome shotgun (WGS) entry which is preliminary data.</text>
</comment>
<dbReference type="Gene3D" id="1.10.357.40">
    <property type="entry name" value="YbiA-like"/>
    <property type="match status" value="1"/>
</dbReference>
<dbReference type="EMBL" id="JAAXOQ010000061">
    <property type="protein sequence ID" value="NKY21013.1"/>
    <property type="molecule type" value="Genomic_DNA"/>
</dbReference>
<gene>
    <name evidence="4" type="ORF">HF999_21940</name>
</gene>
<comment type="catalytic activity">
    <reaction evidence="1">
        <text>5-amino-6-(5-phospho-D-ribosylamino)uracil + H2O = 5,6-diaminouracil + D-ribose 5-phosphate</text>
        <dbReference type="Rhea" id="RHEA:55020"/>
        <dbReference type="ChEBI" id="CHEBI:15377"/>
        <dbReference type="ChEBI" id="CHEBI:46252"/>
        <dbReference type="ChEBI" id="CHEBI:58453"/>
        <dbReference type="ChEBI" id="CHEBI:78346"/>
    </reaction>
</comment>
<feature type="domain" description="NADAR" evidence="3">
    <location>
        <begin position="10"/>
        <end position="88"/>
    </location>
</feature>
<dbReference type="InterPro" id="IPR037238">
    <property type="entry name" value="YbiA-like_sf"/>
</dbReference>
<evidence type="ECO:0000313" key="4">
    <source>
        <dbReference type="EMBL" id="NKY21013.1"/>
    </source>
</evidence>
<proteinExistence type="predicted"/>
<dbReference type="Pfam" id="PF08719">
    <property type="entry name" value="NADAR"/>
    <property type="match status" value="1"/>
</dbReference>
<sequence>MRVIDSFRGEHFFLSNFYPVGIRFRGNIFPSAEHAFMSAKTADERRIEAIRTAATPADAQRIGRSVPLVPDWDRIRFDVMAEVITAKFD</sequence>
<keyword evidence="5" id="KW-1185">Reference proteome</keyword>
<dbReference type="SUPFAM" id="SSF143990">
    <property type="entry name" value="YbiA-like"/>
    <property type="match status" value="1"/>
</dbReference>
<name>A0A846X7F7_9ACTN</name>
<dbReference type="InterPro" id="IPR012816">
    <property type="entry name" value="NADAR"/>
</dbReference>
<dbReference type="CDD" id="cd15457">
    <property type="entry name" value="NADAR"/>
    <property type="match status" value="1"/>
</dbReference>
<dbReference type="RefSeq" id="WP_168547885.1">
    <property type="nucleotide sequence ID" value="NZ_JAAXOQ010000061.1"/>
</dbReference>
<accession>A0A846X7F7</accession>
<protein>
    <submittedName>
        <fullName evidence="4">NADAR family protein</fullName>
    </submittedName>
</protein>
<reference evidence="4 5" key="1">
    <citation type="submission" date="2020-04" db="EMBL/GenBank/DDBJ databases">
        <title>MicrobeNet Type strains.</title>
        <authorList>
            <person name="Nicholson A.C."/>
        </authorList>
    </citation>
    <scope>NUCLEOTIDE SEQUENCE [LARGE SCALE GENOMIC DNA]</scope>
    <source>
        <strain evidence="4 5">DSM 44113</strain>
    </source>
</reference>
<comment type="catalytic activity">
    <reaction evidence="2">
        <text>2,5-diamino-6-hydroxy-4-(5-phosphoribosylamino)-pyrimidine + H2O = 2,5,6-triamino-4-hydroxypyrimidine + D-ribose 5-phosphate</text>
        <dbReference type="Rhea" id="RHEA:23436"/>
        <dbReference type="ChEBI" id="CHEBI:15377"/>
        <dbReference type="ChEBI" id="CHEBI:58614"/>
        <dbReference type="ChEBI" id="CHEBI:78346"/>
        <dbReference type="ChEBI" id="CHEBI:137796"/>
    </reaction>
</comment>
<evidence type="ECO:0000256" key="1">
    <source>
        <dbReference type="ARBA" id="ARBA00000022"/>
    </source>
</evidence>
<evidence type="ECO:0000256" key="2">
    <source>
        <dbReference type="ARBA" id="ARBA00000751"/>
    </source>
</evidence>
<organism evidence="4 5">
    <name type="scientific">Tsukamurella spumae</name>
    <dbReference type="NCBI Taxonomy" id="44753"/>
    <lineage>
        <taxon>Bacteria</taxon>
        <taxon>Bacillati</taxon>
        <taxon>Actinomycetota</taxon>
        <taxon>Actinomycetes</taxon>
        <taxon>Mycobacteriales</taxon>
        <taxon>Tsukamurellaceae</taxon>
        <taxon>Tsukamurella</taxon>
    </lineage>
</organism>
<evidence type="ECO:0000313" key="5">
    <source>
        <dbReference type="Proteomes" id="UP000582646"/>
    </source>
</evidence>
<dbReference type="Proteomes" id="UP000582646">
    <property type="component" value="Unassembled WGS sequence"/>
</dbReference>
<evidence type="ECO:0000259" key="3">
    <source>
        <dbReference type="Pfam" id="PF08719"/>
    </source>
</evidence>
<dbReference type="AlphaFoldDB" id="A0A846X7F7"/>